<proteinExistence type="predicted"/>
<keyword evidence="3" id="KW-1185">Reference proteome</keyword>
<dbReference type="Proteomes" id="UP000192920">
    <property type="component" value="Unassembled WGS sequence"/>
</dbReference>
<gene>
    <name evidence="2" type="ORF">SAMN02745746_03788</name>
</gene>
<sequence>MALLCLPALPLAAVSAPTIRLASDNWCPYICTQDSAITGGVLVELTGQIVSSVGYRLESLLMSRHWQKQPESTATDSHQQRWNGQDQGIGPARPPARKRPSRSIALSPARLATHVRNTAQVAHVARIKKRDASIGSAPSCEVIAPLMFSGGLDAHDREALPLRCPCHLEAGGSQRDLQRARHRDYSKHHPHCTIARR</sequence>
<organism evidence="2 3">
    <name type="scientific">Pseudogulbenkiania subflava DSM 22618</name>
    <dbReference type="NCBI Taxonomy" id="1123014"/>
    <lineage>
        <taxon>Bacteria</taxon>
        <taxon>Pseudomonadati</taxon>
        <taxon>Pseudomonadota</taxon>
        <taxon>Betaproteobacteria</taxon>
        <taxon>Neisseriales</taxon>
        <taxon>Chromobacteriaceae</taxon>
        <taxon>Pseudogulbenkiania</taxon>
    </lineage>
</organism>
<feature type="region of interest" description="Disordered" evidence="1">
    <location>
        <begin position="175"/>
        <end position="197"/>
    </location>
</feature>
<accession>A0A1Y6C9J8</accession>
<reference evidence="3" key="1">
    <citation type="submission" date="2017-04" db="EMBL/GenBank/DDBJ databases">
        <authorList>
            <person name="Varghese N."/>
            <person name="Submissions S."/>
        </authorList>
    </citation>
    <scope>NUCLEOTIDE SEQUENCE [LARGE SCALE GENOMIC DNA]</scope>
    <source>
        <strain evidence="3">DSM 22618</strain>
    </source>
</reference>
<dbReference type="EMBL" id="FXAG01000029">
    <property type="protein sequence ID" value="SMF53068.1"/>
    <property type="molecule type" value="Genomic_DNA"/>
</dbReference>
<name>A0A1Y6C9J8_9NEIS</name>
<feature type="compositionally biased region" description="Basic residues" evidence="1">
    <location>
        <begin position="180"/>
        <end position="197"/>
    </location>
</feature>
<evidence type="ECO:0000256" key="1">
    <source>
        <dbReference type="SAM" id="MobiDB-lite"/>
    </source>
</evidence>
<dbReference type="STRING" id="1123014.SAMN02745746_03788"/>
<feature type="compositionally biased region" description="Polar residues" evidence="1">
    <location>
        <begin position="69"/>
        <end position="86"/>
    </location>
</feature>
<evidence type="ECO:0000313" key="2">
    <source>
        <dbReference type="EMBL" id="SMF53068.1"/>
    </source>
</evidence>
<evidence type="ECO:0000313" key="3">
    <source>
        <dbReference type="Proteomes" id="UP000192920"/>
    </source>
</evidence>
<protein>
    <submittedName>
        <fullName evidence="2">Uncharacterized protein</fullName>
    </submittedName>
</protein>
<feature type="region of interest" description="Disordered" evidence="1">
    <location>
        <begin position="68"/>
        <end position="102"/>
    </location>
</feature>
<dbReference type="AlphaFoldDB" id="A0A1Y6C9J8"/>